<dbReference type="GeneID" id="41590818"/>
<reference evidence="6 7" key="1">
    <citation type="submission" date="2017-03" db="EMBL/GenBank/DDBJ databases">
        <title>Sulfur activation and transportation mechanism of thermophilic Archaea Acidianus manzaensis YN-25.</title>
        <authorList>
            <person name="Ma Y."/>
            <person name="Yang Y."/>
            <person name="Xia J."/>
        </authorList>
    </citation>
    <scope>NUCLEOTIDE SEQUENCE [LARGE SCALE GENOMIC DNA]</scope>
    <source>
        <strain evidence="6 7">YN-25</strain>
    </source>
</reference>
<dbReference type="GO" id="GO:0000463">
    <property type="term" value="P:maturation of LSU-rRNA from tricistronic rRNA transcript (SSU-rRNA, 5.8S rRNA, LSU-rRNA)"/>
    <property type="evidence" value="ECO:0007669"/>
    <property type="project" value="TreeGrafter"/>
</dbReference>
<dbReference type="Proteomes" id="UP000193404">
    <property type="component" value="Chromosome"/>
</dbReference>
<proteinExistence type="inferred from homology"/>
<evidence type="ECO:0000256" key="3">
    <source>
        <dbReference type="ARBA" id="ARBA00023274"/>
    </source>
</evidence>
<dbReference type="OrthoDB" id="6379at2157"/>
<comment type="subunit">
    <text evidence="4">Part of the 50S ribosomal subunit.</text>
</comment>
<dbReference type="InterPro" id="IPR035808">
    <property type="entry name" value="Ribosomal_uL30_euk_arc"/>
</dbReference>
<dbReference type="CDD" id="cd01657">
    <property type="entry name" value="Ribosomal_L7_archeal_euk"/>
    <property type="match status" value="1"/>
</dbReference>
<dbReference type="PANTHER" id="PTHR11524">
    <property type="entry name" value="60S RIBOSOMAL PROTEIN L7"/>
    <property type="match status" value="1"/>
</dbReference>
<gene>
    <name evidence="4" type="primary">rpl30</name>
    <name evidence="6" type="ORF">B6F84_07830</name>
</gene>
<dbReference type="STRING" id="282676.B6F84_07830"/>
<dbReference type="GO" id="GO:0003723">
    <property type="term" value="F:RNA binding"/>
    <property type="evidence" value="ECO:0007669"/>
    <property type="project" value="TreeGrafter"/>
</dbReference>
<dbReference type="AlphaFoldDB" id="A0A1W6K0H3"/>
<dbReference type="InterPro" id="IPR039699">
    <property type="entry name" value="Ribosomal_uL30"/>
</dbReference>
<dbReference type="InterPro" id="IPR005997">
    <property type="entry name" value="Ribosomal_uL30_arc"/>
</dbReference>
<dbReference type="NCBIfam" id="NF004711">
    <property type="entry name" value="PRK06049.1"/>
    <property type="match status" value="1"/>
</dbReference>
<dbReference type="RefSeq" id="WP_148691725.1">
    <property type="nucleotide sequence ID" value="NZ_CP020477.1"/>
</dbReference>
<accession>A0A1W6K0H3</accession>
<dbReference type="InterPro" id="IPR036919">
    <property type="entry name" value="Ribo_uL30_ferredoxin-like_sf"/>
</dbReference>
<evidence type="ECO:0000256" key="2">
    <source>
        <dbReference type="ARBA" id="ARBA00022980"/>
    </source>
</evidence>
<keyword evidence="3 4" id="KW-0687">Ribonucleoprotein</keyword>
<dbReference type="HAMAP" id="MF_01371_A">
    <property type="entry name" value="Ribosomal_uL30_A"/>
    <property type="match status" value="1"/>
</dbReference>
<name>A0A1W6K0H3_9CREN</name>
<evidence type="ECO:0000313" key="6">
    <source>
        <dbReference type="EMBL" id="ARM75944.1"/>
    </source>
</evidence>
<dbReference type="EMBL" id="CP020477">
    <property type="protein sequence ID" value="ARM75944.1"/>
    <property type="molecule type" value="Genomic_DNA"/>
</dbReference>
<dbReference type="GO" id="GO:0022625">
    <property type="term" value="C:cytosolic large ribosomal subunit"/>
    <property type="evidence" value="ECO:0007669"/>
    <property type="project" value="TreeGrafter"/>
</dbReference>
<dbReference type="Pfam" id="PF00327">
    <property type="entry name" value="Ribosomal_L30"/>
    <property type="match status" value="1"/>
</dbReference>
<comment type="similarity">
    <text evidence="1 4">Belongs to the universal ribosomal protein uL30 family.</text>
</comment>
<evidence type="ECO:0000256" key="1">
    <source>
        <dbReference type="ARBA" id="ARBA00007594"/>
    </source>
</evidence>
<evidence type="ECO:0000256" key="4">
    <source>
        <dbReference type="HAMAP-Rule" id="MF_01371"/>
    </source>
</evidence>
<dbReference type="Gene3D" id="3.30.1390.20">
    <property type="entry name" value="Ribosomal protein L30, ferredoxin-like fold domain"/>
    <property type="match status" value="1"/>
</dbReference>
<dbReference type="GO" id="GO:0006412">
    <property type="term" value="P:translation"/>
    <property type="evidence" value="ECO:0007669"/>
    <property type="project" value="UniProtKB-UniRule"/>
</dbReference>
<organism evidence="6 7">
    <name type="scientific">Acidianus manzaensis</name>
    <dbReference type="NCBI Taxonomy" id="282676"/>
    <lineage>
        <taxon>Archaea</taxon>
        <taxon>Thermoproteota</taxon>
        <taxon>Thermoprotei</taxon>
        <taxon>Sulfolobales</taxon>
        <taxon>Sulfolobaceae</taxon>
        <taxon>Acidianus</taxon>
    </lineage>
</organism>
<feature type="domain" description="Large ribosomal subunit protein uL30-like ferredoxin-like fold" evidence="5">
    <location>
        <begin position="5"/>
        <end position="55"/>
    </location>
</feature>
<evidence type="ECO:0000259" key="5">
    <source>
        <dbReference type="Pfam" id="PF00327"/>
    </source>
</evidence>
<dbReference type="SUPFAM" id="SSF55129">
    <property type="entry name" value="Ribosomal protein L30p/L7e"/>
    <property type="match status" value="1"/>
</dbReference>
<dbReference type="PANTHER" id="PTHR11524:SF16">
    <property type="entry name" value="LARGE RIBOSOMAL SUBUNIT PROTEIN UL30"/>
    <property type="match status" value="1"/>
</dbReference>
<keyword evidence="2 4" id="KW-0689">Ribosomal protein</keyword>
<evidence type="ECO:0000313" key="7">
    <source>
        <dbReference type="Proteomes" id="UP000193404"/>
    </source>
</evidence>
<dbReference type="GO" id="GO:0003735">
    <property type="term" value="F:structural constituent of ribosome"/>
    <property type="evidence" value="ECO:0007669"/>
    <property type="project" value="InterPro"/>
</dbReference>
<dbReference type="KEGG" id="aman:B6F84_07830"/>
<dbReference type="InterPro" id="IPR016082">
    <property type="entry name" value="Ribosomal_uL30_ferredoxin-like"/>
</dbReference>
<protein>
    <recommendedName>
        <fullName evidence="4">Large ribosomal subunit protein uL30</fullName>
    </recommendedName>
</protein>
<keyword evidence="7" id="KW-1185">Reference proteome</keyword>
<dbReference type="Gene3D" id="1.10.15.30">
    <property type="match status" value="1"/>
</dbReference>
<sequence length="156" mass="17732">MAGSLLIIRIRGYASTPWNIQETLEMLRLPKRFNAMVYPNDNNIKGMLIKVQPYITWGELNEDGAELILSRLKTLDHNGLTDEVAKKYFGMDKGELKQKIVSGELKINKYSSIFSLPIRLHAPSGGFKGKINSPYKNKGEFGYRGIEINNLLKRMV</sequence>